<reference evidence="10" key="1">
    <citation type="submission" date="2023-07" db="EMBL/GenBank/DDBJ databases">
        <title>Genomic Encyclopedia of Type Strains, Phase IV (KMG-IV): sequencing the most valuable type-strain genomes for metagenomic binning, comparative biology and taxonomic classification.</title>
        <authorList>
            <person name="Goeker M."/>
        </authorList>
    </citation>
    <scope>NUCLEOTIDE SEQUENCE</scope>
    <source>
        <strain evidence="10">DSM 24202</strain>
    </source>
</reference>
<gene>
    <name evidence="10" type="ORF">J3R75_002453</name>
</gene>
<dbReference type="GO" id="GO:0015295">
    <property type="term" value="F:solute:proton symporter activity"/>
    <property type="evidence" value="ECO:0007669"/>
    <property type="project" value="TreeGrafter"/>
</dbReference>
<name>A0AAE3VHG9_9BACT</name>
<keyword evidence="4 8" id="KW-1003">Cell membrane</keyword>
<keyword evidence="5 8" id="KW-0812">Transmembrane</keyword>
<comment type="function">
    <text evidence="8">Uptake of L-lactate across the membrane. Can also transport D-lactate and glycolate.</text>
</comment>
<comment type="caution">
    <text evidence="10">The sequence shown here is derived from an EMBL/GenBank/DDBJ whole genome shotgun (WGS) entry which is preliminary data.</text>
</comment>
<keyword evidence="7 8" id="KW-0472">Membrane</keyword>
<feature type="transmembrane region" description="Helical" evidence="8">
    <location>
        <begin position="53"/>
        <end position="78"/>
    </location>
</feature>
<evidence type="ECO:0000256" key="2">
    <source>
        <dbReference type="ARBA" id="ARBA00010100"/>
    </source>
</evidence>
<comment type="similarity">
    <text evidence="2 8">Belongs to the lactate permease family.</text>
</comment>
<dbReference type="RefSeq" id="WP_307261813.1">
    <property type="nucleotide sequence ID" value="NZ_JAUSVL010000001.1"/>
</dbReference>
<feature type="transmembrane region" description="Helical" evidence="8">
    <location>
        <begin position="530"/>
        <end position="554"/>
    </location>
</feature>
<keyword evidence="11" id="KW-1185">Reference proteome</keyword>
<dbReference type="GO" id="GO:0005886">
    <property type="term" value="C:plasma membrane"/>
    <property type="evidence" value="ECO:0007669"/>
    <property type="project" value="UniProtKB-SubCell"/>
</dbReference>
<feature type="transmembrane region" description="Helical" evidence="8">
    <location>
        <begin position="458"/>
        <end position="480"/>
    </location>
</feature>
<dbReference type="AlphaFoldDB" id="A0AAE3VHG9"/>
<dbReference type="Proteomes" id="UP001238163">
    <property type="component" value="Unassembled WGS sequence"/>
</dbReference>
<organism evidence="10 11">
    <name type="scientific">Oligosphaera ethanolica</name>
    <dbReference type="NCBI Taxonomy" id="760260"/>
    <lineage>
        <taxon>Bacteria</taxon>
        <taxon>Pseudomonadati</taxon>
        <taxon>Lentisphaerota</taxon>
        <taxon>Oligosphaeria</taxon>
        <taxon>Oligosphaerales</taxon>
        <taxon>Oligosphaeraceae</taxon>
        <taxon>Oligosphaera</taxon>
    </lineage>
</organism>
<dbReference type="Pfam" id="PF02652">
    <property type="entry name" value="Lactate_perm"/>
    <property type="match status" value="1"/>
</dbReference>
<evidence type="ECO:0000256" key="7">
    <source>
        <dbReference type="ARBA" id="ARBA00023136"/>
    </source>
</evidence>
<feature type="transmembrane region" description="Helical" evidence="8">
    <location>
        <begin position="408"/>
        <end position="426"/>
    </location>
</feature>
<comment type="subcellular location">
    <subcellularLocation>
        <location evidence="1 8">Cell membrane</location>
        <topology evidence="1 8">Multi-pass membrane protein</topology>
    </subcellularLocation>
</comment>
<feature type="transmembrane region" description="Helical" evidence="8">
    <location>
        <begin position="99"/>
        <end position="119"/>
    </location>
</feature>
<dbReference type="InterPro" id="IPR003804">
    <property type="entry name" value="Lactate_perm"/>
</dbReference>
<evidence type="ECO:0000256" key="8">
    <source>
        <dbReference type="RuleBase" id="RU365092"/>
    </source>
</evidence>
<feature type="transmembrane region" description="Helical" evidence="8">
    <location>
        <begin position="374"/>
        <end position="396"/>
    </location>
</feature>
<accession>A0AAE3VHG9</accession>
<evidence type="ECO:0000256" key="1">
    <source>
        <dbReference type="ARBA" id="ARBA00004651"/>
    </source>
</evidence>
<evidence type="ECO:0000256" key="6">
    <source>
        <dbReference type="ARBA" id="ARBA00022989"/>
    </source>
</evidence>
<protein>
    <recommendedName>
        <fullName evidence="8">L-lactate permease</fullName>
    </recommendedName>
</protein>
<dbReference type="EMBL" id="JAUSVL010000001">
    <property type="protein sequence ID" value="MDQ0290346.1"/>
    <property type="molecule type" value="Genomic_DNA"/>
</dbReference>
<feature type="transmembrane region" description="Helical" evidence="8">
    <location>
        <begin position="192"/>
        <end position="213"/>
    </location>
</feature>
<feature type="transmembrane region" description="Helical" evidence="8">
    <location>
        <begin position="225"/>
        <end position="242"/>
    </location>
</feature>
<proteinExistence type="inferred from homology"/>
<evidence type="ECO:0000256" key="5">
    <source>
        <dbReference type="ARBA" id="ARBA00022692"/>
    </source>
</evidence>
<keyword evidence="3 8" id="KW-0813">Transport</keyword>
<evidence type="ECO:0000256" key="9">
    <source>
        <dbReference type="SAM" id="MobiDB-lite"/>
    </source>
</evidence>
<evidence type="ECO:0000256" key="3">
    <source>
        <dbReference type="ARBA" id="ARBA00022448"/>
    </source>
</evidence>
<dbReference type="GO" id="GO:0015129">
    <property type="term" value="F:lactate transmembrane transporter activity"/>
    <property type="evidence" value="ECO:0007669"/>
    <property type="project" value="UniProtKB-UniRule"/>
</dbReference>
<feature type="region of interest" description="Disordered" evidence="9">
    <location>
        <begin position="288"/>
        <end position="311"/>
    </location>
</feature>
<feature type="transmembrane region" description="Helical" evidence="8">
    <location>
        <begin position="125"/>
        <end position="147"/>
    </location>
</feature>
<dbReference type="PANTHER" id="PTHR30003:SF0">
    <property type="entry name" value="GLYCOLATE PERMEASE GLCA-RELATED"/>
    <property type="match status" value="1"/>
</dbReference>
<evidence type="ECO:0000256" key="4">
    <source>
        <dbReference type="ARBA" id="ARBA00022475"/>
    </source>
</evidence>
<evidence type="ECO:0000313" key="10">
    <source>
        <dbReference type="EMBL" id="MDQ0290346.1"/>
    </source>
</evidence>
<sequence length="555" mass="59065">MYIFLALLPIAAPLLLMTLWRVAPGKALAWSWLGTCVLGLAVWRMSLLRIMAASLFGLLKGIDIILIIFGAVLLLNILDRSRAVLTINRTFAHISRDRRIQVIIIAWLFSAFIEGASGFGAAPALAAPLLVGLGFPAVTAVVVALICNTLPVPFGAVGIPVLTGFSTLEHNLDRIGMAHDVFAGDVLEQLTGIFALSGTFLPLIAVATMLLLAGDRHWRRSLLEITPLCLFSGLAYVIPWRYAALWFGPELPSMIGAVVALPLVIGCVKLGLMVPRRVWDFPNNENAASAKNEEQTAENDNSSPAHASVKSAPPMPEWKAWLPYALIALTLMLTRLPMLPCKALLSQVLRVDLPPLFGVAGTTFRWSALNNPGILPFMAVALVAALLFGMRIRTLWLLVQCSEKQVRGAAIAIAASVAMVQVMIFSDVNGAGAPDMLATIAKGASDLMGRAFIVGSPFIGMLGTFLSGSCTVSNILFISIQFDTAHLLGMSESLLAALQNVGGGLGCMIRLSGVVAACATVNAAGQEARIIMINCVPVIILGVLSLLAAWLLYLS</sequence>
<dbReference type="PANTHER" id="PTHR30003">
    <property type="entry name" value="L-LACTATE PERMEASE"/>
    <property type="match status" value="1"/>
</dbReference>
<feature type="transmembrane region" description="Helical" evidence="8">
    <location>
        <begin position="320"/>
        <end position="338"/>
    </location>
</feature>
<keyword evidence="6 8" id="KW-1133">Transmembrane helix</keyword>
<evidence type="ECO:0000313" key="11">
    <source>
        <dbReference type="Proteomes" id="UP001238163"/>
    </source>
</evidence>
<feature type="transmembrane region" description="Helical" evidence="8">
    <location>
        <begin position="254"/>
        <end position="272"/>
    </location>
</feature>